<evidence type="ECO:0000256" key="1">
    <source>
        <dbReference type="SAM" id="MobiDB-lite"/>
    </source>
</evidence>
<proteinExistence type="predicted"/>
<dbReference type="PANTHER" id="PTHR47718">
    <property type="entry name" value="OS01G0519700 PROTEIN"/>
    <property type="match status" value="1"/>
</dbReference>
<dbReference type="OrthoDB" id="2402896at2759"/>
<dbReference type="Proteomes" id="UP001153076">
    <property type="component" value="Unassembled WGS sequence"/>
</dbReference>
<protein>
    <recommendedName>
        <fullName evidence="4">Protein FAR1-RELATED SEQUENCE</fullName>
    </recommendedName>
</protein>
<dbReference type="AlphaFoldDB" id="A0A9Q1JY09"/>
<organism evidence="2 3">
    <name type="scientific">Carnegiea gigantea</name>
    <dbReference type="NCBI Taxonomy" id="171969"/>
    <lineage>
        <taxon>Eukaryota</taxon>
        <taxon>Viridiplantae</taxon>
        <taxon>Streptophyta</taxon>
        <taxon>Embryophyta</taxon>
        <taxon>Tracheophyta</taxon>
        <taxon>Spermatophyta</taxon>
        <taxon>Magnoliopsida</taxon>
        <taxon>eudicotyledons</taxon>
        <taxon>Gunneridae</taxon>
        <taxon>Pentapetalae</taxon>
        <taxon>Caryophyllales</taxon>
        <taxon>Cactineae</taxon>
        <taxon>Cactaceae</taxon>
        <taxon>Cactoideae</taxon>
        <taxon>Echinocereeae</taxon>
        <taxon>Carnegiea</taxon>
    </lineage>
</organism>
<evidence type="ECO:0000313" key="3">
    <source>
        <dbReference type="Proteomes" id="UP001153076"/>
    </source>
</evidence>
<keyword evidence="3" id="KW-1185">Reference proteome</keyword>
<comment type="caution">
    <text evidence="2">The sequence shown here is derived from an EMBL/GenBank/DDBJ whole genome shotgun (WGS) entry which is preliminary data.</text>
</comment>
<evidence type="ECO:0000313" key="2">
    <source>
        <dbReference type="EMBL" id="KAJ8433175.1"/>
    </source>
</evidence>
<dbReference type="EMBL" id="JAKOGI010000556">
    <property type="protein sequence ID" value="KAJ8433175.1"/>
    <property type="molecule type" value="Genomic_DNA"/>
</dbReference>
<gene>
    <name evidence="2" type="ORF">Cgig2_023819</name>
</gene>
<evidence type="ECO:0008006" key="4">
    <source>
        <dbReference type="Google" id="ProtNLM"/>
    </source>
</evidence>
<sequence>MVARYDYGGNCWLNNLYSLREKRYPAFVKSNFSRGGLPSQRTENTNNLLKRRSRATADLCDFYNILCGVVSEWRDKKNDENHKCSNDSMEMVFPSISLLKNVTSICTIEVYQLFEKEFLKGALYDQSELQSDTSDRAFRVSSPTNLEGDRSTKVAP</sequence>
<accession>A0A9Q1JY09</accession>
<dbReference type="PANTHER" id="PTHR47718:SF17">
    <property type="entry name" value="PROTEIN FAR1-RELATED SEQUENCE 5-LIKE"/>
    <property type="match status" value="1"/>
</dbReference>
<reference evidence="2" key="1">
    <citation type="submission" date="2022-04" db="EMBL/GenBank/DDBJ databases">
        <title>Carnegiea gigantea Genome sequencing and assembly v2.</title>
        <authorList>
            <person name="Copetti D."/>
            <person name="Sanderson M.J."/>
            <person name="Burquez A."/>
            <person name="Wojciechowski M.F."/>
        </authorList>
    </citation>
    <scope>NUCLEOTIDE SEQUENCE</scope>
    <source>
        <strain evidence="2">SGP5-SGP5p</strain>
        <tissue evidence="2">Aerial part</tissue>
    </source>
</reference>
<feature type="region of interest" description="Disordered" evidence="1">
    <location>
        <begin position="131"/>
        <end position="156"/>
    </location>
</feature>
<feature type="compositionally biased region" description="Basic and acidic residues" evidence="1">
    <location>
        <begin position="147"/>
        <end position="156"/>
    </location>
</feature>
<name>A0A9Q1JY09_9CARY</name>